<proteinExistence type="predicted"/>
<sequence>MTRVVRGLCRQALDGAVRDFVLAHALAHDDSVETQLEELDALATSKDRLKFAEALDWPNLKGQTHPVTRAQGHVSDHLKKWNSASHPLRAGESEPAEPDATELEHEIKSARDACTALRTARL</sequence>
<organism evidence="2">
    <name type="scientific">mine drainage metagenome</name>
    <dbReference type="NCBI Taxonomy" id="410659"/>
    <lineage>
        <taxon>unclassified sequences</taxon>
        <taxon>metagenomes</taxon>
        <taxon>ecological metagenomes</taxon>
    </lineage>
</organism>
<feature type="region of interest" description="Disordered" evidence="1">
    <location>
        <begin position="70"/>
        <end position="99"/>
    </location>
</feature>
<reference evidence="2" key="1">
    <citation type="submission" date="2016-10" db="EMBL/GenBank/DDBJ databases">
        <title>Sequence of Gallionella enrichment culture.</title>
        <authorList>
            <person name="Poehlein A."/>
            <person name="Muehling M."/>
            <person name="Daniel R."/>
        </authorList>
    </citation>
    <scope>NUCLEOTIDE SEQUENCE</scope>
</reference>
<dbReference type="EMBL" id="MLJW01000606">
    <property type="protein sequence ID" value="OIQ84604.1"/>
    <property type="molecule type" value="Genomic_DNA"/>
</dbReference>
<comment type="caution">
    <text evidence="2">The sequence shown here is derived from an EMBL/GenBank/DDBJ whole genome shotgun (WGS) entry which is preliminary data.</text>
</comment>
<dbReference type="AlphaFoldDB" id="A0A1J5QXY0"/>
<protein>
    <submittedName>
        <fullName evidence="2">Uncharacterized protein</fullName>
    </submittedName>
</protein>
<evidence type="ECO:0000313" key="2">
    <source>
        <dbReference type="EMBL" id="OIQ84604.1"/>
    </source>
</evidence>
<name>A0A1J5QXY0_9ZZZZ</name>
<evidence type="ECO:0000256" key="1">
    <source>
        <dbReference type="SAM" id="MobiDB-lite"/>
    </source>
</evidence>
<accession>A0A1J5QXY0</accession>
<gene>
    <name evidence="2" type="ORF">GALL_335890</name>
</gene>